<evidence type="ECO:0000313" key="10">
    <source>
        <dbReference type="Proteomes" id="UP000791440"/>
    </source>
</evidence>
<reference evidence="8" key="2">
    <citation type="submission" date="2020-12" db="EMBL/GenBank/DDBJ databases">
        <authorList>
            <person name="Kanost M."/>
        </authorList>
    </citation>
    <scope>NUCLEOTIDE SEQUENCE</scope>
</reference>
<dbReference type="InterPro" id="IPR029058">
    <property type="entry name" value="AB_hydrolase_fold"/>
</dbReference>
<dbReference type="InterPro" id="IPR002018">
    <property type="entry name" value="CarbesteraseB"/>
</dbReference>
<evidence type="ECO:0000256" key="4">
    <source>
        <dbReference type="ARBA" id="ARBA00023157"/>
    </source>
</evidence>
<keyword evidence="2" id="KW-0719">Serine esterase</keyword>
<dbReference type="SUPFAM" id="SSF53474">
    <property type="entry name" value="alpha/beta-Hydrolases"/>
    <property type="match status" value="1"/>
</dbReference>
<feature type="domain" description="Carboxylesterase type B" evidence="7">
    <location>
        <begin position="3"/>
        <end position="525"/>
    </location>
</feature>
<evidence type="ECO:0000256" key="2">
    <source>
        <dbReference type="ARBA" id="ARBA00022487"/>
    </source>
</evidence>
<dbReference type="InterPro" id="IPR019826">
    <property type="entry name" value="Carboxylesterase_B_AS"/>
</dbReference>
<dbReference type="Pfam" id="PF00135">
    <property type="entry name" value="COesterase"/>
    <property type="match status" value="1"/>
</dbReference>
<name>A0A921YK89_MANSE</name>
<gene>
    <name evidence="8" type="ORF">O3G_MSEX001438</name>
</gene>
<dbReference type="PROSITE" id="PS00122">
    <property type="entry name" value="CARBOXYLESTERASE_B_1"/>
    <property type="match status" value="1"/>
</dbReference>
<keyword evidence="10" id="KW-1185">Reference proteome</keyword>
<evidence type="ECO:0000313" key="9">
    <source>
        <dbReference type="EMBL" id="UXP71978.1"/>
    </source>
</evidence>
<protein>
    <recommendedName>
        <fullName evidence="6">Carboxylic ester hydrolase</fullName>
        <ecNumber evidence="6">3.1.1.-</ecNumber>
    </recommendedName>
</protein>
<dbReference type="AlphaFoldDB" id="A0A921YK89"/>
<comment type="similarity">
    <text evidence="1 6">Belongs to the type-B carboxylesterase/lipase family.</text>
</comment>
<keyword evidence="4" id="KW-1015">Disulfide bond</keyword>
<reference evidence="9" key="3">
    <citation type="journal article" date="2022" name="Insect Sci.">
        <title>Genome-wide identification, classification, and expression profiling of serine esterases and other esterase-related proteins in the tobacco hornworm, Manduca sexta.</title>
        <authorList>
            <person name="Miao Z."/>
            <person name="Xiong C."/>
            <person name="Cao X."/>
            <person name="Shan T."/>
            <person name="Jin Q."/>
            <person name="Jiang H."/>
        </authorList>
    </citation>
    <scope>NUCLEOTIDE SEQUENCE</scope>
    <source>
        <strain evidence="9">AE21</strain>
    </source>
</reference>
<dbReference type="GO" id="GO:0052689">
    <property type="term" value="F:carboxylic ester hydrolase activity"/>
    <property type="evidence" value="ECO:0007669"/>
    <property type="project" value="UniProtKB-KW"/>
</dbReference>
<keyword evidence="3 6" id="KW-0378">Hydrolase</keyword>
<proteinExistence type="evidence at transcript level"/>
<evidence type="ECO:0000259" key="7">
    <source>
        <dbReference type="Pfam" id="PF00135"/>
    </source>
</evidence>
<evidence type="ECO:0000256" key="6">
    <source>
        <dbReference type="RuleBase" id="RU361235"/>
    </source>
</evidence>
<reference evidence="8" key="1">
    <citation type="journal article" date="2016" name="Insect Biochem. Mol. Biol.">
        <title>Multifaceted biological insights from a draft genome sequence of the tobacco hornworm moth, Manduca sexta.</title>
        <authorList>
            <person name="Kanost M.R."/>
            <person name="Arrese E.L."/>
            <person name="Cao X."/>
            <person name="Chen Y.R."/>
            <person name="Chellapilla S."/>
            <person name="Goldsmith M.R."/>
            <person name="Grosse-Wilde E."/>
            <person name="Heckel D.G."/>
            <person name="Herndon N."/>
            <person name="Jiang H."/>
            <person name="Papanicolaou A."/>
            <person name="Qu J."/>
            <person name="Soulages J.L."/>
            <person name="Vogel H."/>
            <person name="Walters J."/>
            <person name="Waterhouse R.M."/>
            <person name="Ahn S.J."/>
            <person name="Almeida F.C."/>
            <person name="An C."/>
            <person name="Aqrawi P."/>
            <person name="Bretschneider A."/>
            <person name="Bryant W.B."/>
            <person name="Bucks S."/>
            <person name="Chao H."/>
            <person name="Chevignon G."/>
            <person name="Christen J.M."/>
            <person name="Clarke D.F."/>
            <person name="Dittmer N.T."/>
            <person name="Ferguson L.C.F."/>
            <person name="Garavelou S."/>
            <person name="Gordon K.H.J."/>
            <person name="Gunaratna R.T."/>
            <person name="Han Y."/>
            <person name="Hauser F."/>
            <person name="He Y."/>
            <person name="Heidel-Fischer H."/>
            <person name="Hirsh A."/>
            <person name="Hu Y."/>
            <person name="Jiang H."/>
            <person name="Kalra D."/>
            <person name="Klinner C."/>
            <person name="Konig C."/>
            <person name="Kovar C."/>
            <person name="Kroll A.R."/>
            <person name="Kuwar S.S."/>
            <person name="Lee S.L."/>
            <person name="Lehman R."/>
            <person name="Li K."/>
            <person name="Li Z."/>
            <person name="Liang H."/>
            <person name="Lovelace S."/>
            <person name="Lu Z."/>
            <person name="Mansfield J.H."/>
            <person name="McCulloch K.J."/>
            <person name="Mathew T."/>
            <person name="Morton B."/>
            <person name="Muzny D.M."/>
            <person name="Neunemann D."/>
            <person name="Ongeri F."/>
            <person name="Pauchet Y."/>
            <person name="Pu L.L."/>
            <person name="Pyrousis I."/>
            <person name="Rao X.J."/>
            <person name="Redding A."/>
            <person name="Roesel C."/>
            <person name="Sanchez-Gracia A."/>
            <person name="Schaack S."/>
            <person name="Shukla A."/>
            <person name="Tetreau G."/>
            <person name="Wang Y."/>
            <person name="Xiong G.H."/>
            <person name="Traut W."/>
            <person name="Walsh T.K."/>
            <person name="Worley K.C."/>
            <person name="Wu D."/>
            <person name="Wu W."/>
            <person name="Wu Y.Q."/>
            <person name="Zhang X."/>
            <person name="Zou Z."/>
            <person name="Zucker H."/>
            <person name="Briscoe A.D."/>
            <person name="Burmester T."/>
            <person name="Clem R.J."/>
            <person name="Feyereisen R."/>
            <person name="Grimmelikhuijzen C.J.P."/>
            <person name="Hamodrakas S.J."/>
            <person name="Hansson B.S."/>
            <person name="Huguet E."/>
            <person name="Jermiin L.S."/>
            <person name="Lan Q."/>
            <person name="Lehman H.K."/>
            <person name="Lorenzen M."/>
            <person name="Merzendorfer H."/>
            <person name="Michalopoulos I."/>
            <person name="Morton D.B."/>
            <person name="Muthukrishnan S."/>
            <person name="Oakeshott J.G."/>
            <person name="Palmer W."/>
            <person name="Park Y."/>
            <person name="Passarelli A.L."/>
            <person name="Rozas J."/>
            <person name="Schwartz L.M."/>
            <person name="Smith W."/>
            <person name="Southgate A."/>
            <person name="Vilcinskas A."/>
            <person name="Vogt R."/>
            <person name="Wang P."/>
            <person name="Werren J."/>
            <person name="Yu X.Q."/>
            <person name="Zhou J.J."/>
            <person name="Brown S.J."/>
            <person name="Scherer S.E."/>
            <person name="Richards S."/>
            <person name="Blissard G.W."/>
        </authorList>
    </citation>
    <scope>NUCLEOTIDE SEQUENCE</scope>
</reference>
<dbReference type="Proteomes" id="UP000791440">
    <property type="component" value="Unassembled WGS sequence"/>
</dbReference>
<dbReference type="Gene3D" id="3.40.50.1820">
    <property type="entry name" value="alpha/beta hydrolase"/>
    <property type="match status" value="1"/>
</dbReference>
<organism evidence="8 10">
    <name type="scientific">Manduca sexta</name>
    <name type="common">Tobacco hawkmoth</name>
    <name type="synonym">Tobacco hornworm</name>
    <dbReference type="NCBI Taxonomy" id="7130"/>
    <lineage>
        <taxon>Eukaryota</taxon>
        <taxon>Metazoa</taxon>
        <taxon>Ecdysozoa</taxon>
        <taxon>Arthropoda</taxon>
        <taxon>Hexapoda</taxon>
        <taxon>Insecta</taxon>
        <taxon>Pterygota</taxon>
        <taxon>Neoptera</taxon>
        <taxon>Endopterygota</taxon>
        <taxon>Lepidoptera</taxon>
        <taxon>Glossata</taxon>
        <taxon>Ditrysia</taxon>
        <taxon>Bombycoidea</taxon>
        <taxon>Sphingidae</taxon>
        <taxon>Sphinginae</taxon>
        <taxon>Sphingini</taxon>
        <taxon>Manduca</taxon>
    </lineage>
</organism>
<dbReference type="EMBL" id="JH668282">
    <property type="protein sequence ID" value="KAG6440787.1"/>
    <property type="molecule type" value="Genomic_DNA"/>
</dbReference>
<evidence type="ECO:0000313" key="8">
    <source>
        <dbReference type="EMBL" id="KAG6440786.1"/>
    </source>
</evidence>
<sequence>MAQVTVTEGVLEGELVQNEYGGSFYSFKGIPFAEPPVGRLRFKAPQPPKPWQGVRSAKKFGSICCQILMGSPPPVGSEDCLYLNVYTPDIKPKKLLPVMFWVHGGAFVSGSSNAYGPRFLVRKDVIVVTINYRLEVLGFLCLDTEDIPGNAGMKDQVAALRWVNKNIKNFGGDPKNITIFGVSAGGASVGWHLVSPMTKGLFKRAIMQSGAPTCPWALTVEPRELALAFARKLGCYSKDDKELHEFFLSQPLESLIATQMHLTLFEQAKNLFEPVFVIVDEKKFGDNERFFYGDVYSSVANGVHEGVDVITGYTEDEGLLGVALGLPLADKLELFNRFHEYPVPRPIVTNKPVGELIKAGKMIKEFYFKDKINVEDWEQLVKYYSVELFVYGIIQFAKLYSNAKKNKVYLYKFTCKSERNALAHVMLGMSALLKDKKVVSNGDDVGYLFEVEFVRNKVELGSETFELIDKVTTMWTNFAKYGNPTPDDSFGVTWTPYSLKHQDYLEIGNKIVSRVEPDKEQIEFWENLYKKFCPGFVHSSHNPNTKCSIF</sequence>
<keyword evidence="5" id="KW-0325">Glycoprotein</keyword>
<dbReference type="InterPro" id="IPR019819">
    <property type="entry name" value="Carboxylesterase_B_CS"/>
</dbReference>
<evidence type="ECO:0000256" key="5">
    <source>
        <dbReference type="ARBA" id="ARBA00023180"/>
    </source>
</evidence>
<evidence type="ECO:0000256" key="3">
    <source>
        <dbReference type="ARBA" id="ARBA00022801"/>
    </source>
</evidence>
<dbReference type="EMBL" id="ON929196">
    <property type="protein sequence ID" value="UXP71978.1"/>
    <property type="molecule type" value="mRNA"/>
</dbReference>
<dbReference type="PROSITE" id="PS00941">
    <property type="entry name" value="CARBOXYLESTERASE_B_2"/>
    <property type="match status" value="1"/>
</dbReference>
<dbReference type="EMBL" id="JH668282">
    <property type="protein sequence ID" value="KAG6440786.1"/>
    <property type="molecule type" value="Genomic_DNA"/>
</dbReference>
<accession>A0A921YK89</accession>
<dbReference type="EC" id="3.1.1.-" evidence="6"/>
<dbReference type="PANTHER" id="PTHR43142:SF1">
    <property type="entry name" value="CARBOXYLIC ESTER HYDROLASE"/>
    <property type="match status" value="1"/>
</dbReference>
<evidence type="ECO:0000256" key="1">
    <source>
        <dbReference type="ARBA" id="ARBA00005964"/>
    </source>
</evidence>
<dbReference type="PANTHER" id="PTHR43142">
    <property type="entry name" value="CARBOXYLIC ESTER HYDROLASE"/>
    <property type="match status" value="1"/>
</dbReference>